<evidence type="ECO:0000256" key="1">
    <source>
        <dbReference type="SAM" id="MobiDB-lite"/>
    </source>
</evidence>
<dbReference type="AlphaFoldDB" id="A0A561TYX8"/>
<sequence length="147" mass="16243">MRPEWGGAARVSAGTVTGVSSQTIFEQSYYSGVPTYDFPQDLRDAQLALHRTRAAMEQYAKTLAWSAEPMPGWEADKQLHSGYRSAKPDSPGYTDEQREQLAAYRAQLLELSTAVMTHPYWEGLSENVVAARMALQHAHEQPAGEAG</sequence>
<name>A0A561TYX8_9ACTN</name>
<comment type="caution">
    <text evidence="2">The sequence shown here is derived from an EMBL/GenBank/DDBJ whole genome shotgun (WGS) entry which is preliminary data.</text>
</comment>
<proteinExistence type="predicted"/>
<protein>
    <submittedName>
        <fullName evidence="2">Uncharacterized protein</fullName>
    </submittedName>
</protein>
<dbReference type="Proteomes" id="UP000318186">
    <property type="component" value="Unassembled WGS sequence"/>
</dbReference>
<gene>
    <name evidence="2" type="ORF">FHX80_12645</name>
</gene>
<dbReference type="EMBL" id="VIWW01000002">
    <property type="protein sequence ID" value="TWF92325.1"/>
    <property type="molecule type" value="Genomic_DNA"/>
</dbReference>
<organism evidence="2 3">
    <name type="scientific">Streptomyces brevispora</name>
    <dbReference type="NCBI Taxonomy" id="887462"/>
    <lineage>
        <taxon>Bacteria</taxon>
        <taxon>Bacillati</taxon>
        <taxon>Actinomycetota</taxon>
        <taxon>Actinomycetes</taxon>
        <taxon>Kitasatosporales</taxon>
        <taxon>Streptomycetaceae</taxon>
        <taxon>Streptomyces</taxon>
    </lineage>
</organism>
<evidence type="ECO:0000313" key="2">
    <source>
        <dbReference type="EMBL" id="TWF92325.1"/>
    </source>
</evidence>
<feature type="region of interest" description="Disordered" evidence="1">
    <location>
        <begin position="79"/>
        <end position="99"/>
    </location>
</feature>
<reference evidence="2 3" key="1">
    <citation type="submission" date="2019-06" db="EMBL/GenBank/DDBJ databases">
        <title>Sequencing the genomes of 1000 actinobacteria strains.</title>
        <authorList>
            <person name="Klenk H.-P."/>
        </authorList>
    </citation>
    <scope>NUCLEOTIDE SEQUENCE [LARGE SCALE GENOMIC DNA]</scope>
    <source>
        <strain evidence="2 3">DSM 42059</strain>
    </source>
</reference>
<evidence type="ECO:0000313" key="3">
    <source>
        <dbReference type="Proteomes" id="UP000318186"/>
    </source>
</evidence>
<accession>A0A561TYX8</accession>